<keyword evidence="4" id="KW-0548">Nucleotidyltransferase</keyword>
<evidence type="ECO:0000256" key="2">
    <source>
        <dbReference type="ARBA" id="ARBA00022478"/>
    </source>
</evidence>
<dbReference type="Pfam" id="PF04998">
    <property type="entry name" value="RNA_pol_Rpb1_5"/>
    <property type="match status" value="1"/>
</dbReference>
<dbReference type="EC" id="2.7.7.6" evidence="1"/>
<dbReference type="Gene3D" id="1.10.132.30">
    <property type="match status" value="1"/>
</dbReference>
<dbReference type="GO" id="GO:0006351">
    <property type="term" value="P:DNA-templated transcription"/>
    <property type="evidence" value="ECO:0007669"/>
    <property type="project" value="InterPro"/>
</dbReference>
<gene>
    <name evidence="8" type="ORF">BE221DRAFT_208608</name>
</gene>
<accession>A0A1Y5IBR2</accession>
<proteinExistence type="predicted"/>
<dbReference type="GO" id="GO:0003899">
    <property type="term" value="F:DNA-directed RNA polymerase activity"/>
    <property type="evidence" value="ECO:0007669"/>
    <property type="project" value="UniProtKB-EC"/>
</dbReference>
<dbReference type="AlphaFoldDB" id="A0A1Y5IBR2"/>
<keyword evidence="5" id="KW-0804">Transcription</keyword>
<evidence type="ECO:0000256" key="3">
    <source>
        <dbReference type="ARBA" id="ARBA00022679"/>
    </source>
</evidence>
<feature type="domain" description="RNA polymerase Rpb1" evidence="6">
    <location>
        <begin position="3"/>
        <end position="44"/>
    </location>
</feature>
<dbReference type="Proteomes" id="UP000195557">
    <property type="component" value="Unassembled WGS sequence"/>
</dbReference>
<sequence length="239" mass="27186">MKRLIKWVLLNYGTEKTTRLIDKLKTMGFHYATHAGISLGIDDLSIPPIKSAFLLNAENDIYENDLRLKRGQITSVQRLEKALDIWNTTNDTLKTEVVKYFRSTDIFNPVYDGFLRSSSWNASLMADPQGQILDFPIRRNFREGLTVTEYMISCYGARKGLVDTALRTASSGYLTRRLVDVAQSVIIQQVDCQTTQGLRIVPELEKIESQLIGRVLFEDVVDLETGRMVGYKNQDISPL</sequence>
<dbReference type="InterPro" id="IPR007081">
    <property type="entry name" value="RNA_pol_Rpb1_5"/>
</dbReference>
<evidence type="ECO:0000256" key="1">
    <source>
        <dbReference type="ARBA" id="ARBA00012418"/>
    </source>
</evidence>
<dbReference type="InterPro" id="IPR038120">
    <property type="entry name" value="Rpb1_funnel_sf"/>
</dbReference>
<dbReference type="GO" id="GO:0000428">
    <property type="term" value="C:DNA-directed RNA polymerase complex"/>
    <property type="evidence" value="ECO:0007669"/>
    <property type="project" value="UniProtKB-KW"/>
</dbReference>
<keyword evidence="2" id="KW-0240">DNA-directed RNA polymerase</keyword>
<dbReference type="PANTHER" id="PTHR48443:SF1">
    <property type="entry name" value="DNA-DIRECTED RNA POLYMERASE SUBUNIT BETA"/>
    <property type="match status" value="1"/>
</dbReference>
<evidence type="ECO:0000313" key="8">
    <source>
        <dbReference type="EMBL" id="OUS44405.1"/>
    </source>
</evidence>
<dbReference type="EMBL" id="KZ155822">
    <property type="protein sequence ID" value="OUS44405.1"/>
    <property type="molecule type" value="Genomic_DNA"/>
</dbReference>
<dbReference type="SUPFAM" id="SSF64484">
    <property type="entry name" value="beta and beta-prime subunits of DNA dependent RNA-polymerase"/>
    <property type="match status" value="1"/>
</dbReference>
<protein>
    <recommendedName>
        <fullName evidence="1">DNA-directed RNA polymerase</fullName>
        <ecNumber evidence="1">2.7.7.6</ecNumber>
    </recommendedName>
</protein>
<dbReference type="Pfam" id="PF04983">
    <property type="entry name" value="RNA_pol_Rpb1_3"/>
    <property type="match status" value="1"/>
</dbReference>
<organism evidence="8">
    <name type="scientific">Ostreococcus tauri</name>
    <name type="common">Marine green alga</name>
    <dbReference type="NCBI Taxonomy" id="70448"/>
    <lineage>
        <taxon>Eukaryota</taxon>
        <taxon>Viridiplantae</taxon>
        <taxon>Chlorophyta</taxon>
        <taxon>Mamiellophyceae</taxon>
        <taxon>Mamiellales</taxon>
        <taxon>Bathycoccaceae</taxon>
        <taxon>Ostreococcus</taxon>
    </lineage>
</organism>
<dbReference type="InterPro" id="IPR007066">
    <property type="entry name" value="RNA_pol_Rpb1_3"/>
</dbReference>
<feature type="domain" description="RNA polymerase Rpb1" evidence="7">
    <location>
        <begin position="144"/>
        <end position="208"/>
    </location>
</feature>
<evidence type="ECO:0000259" key="7">
    <source>
        <dbReference type="Pfam" id="PF04998"/>
    </source>
</evidence>
<evidence type="ECO:0000259" key="6">
    <source>
        <dbReference type="Pfam" id="PF04983"/>
    </source>
</evidence>
<dbReference type="PANTHER" id="PTHR48443">
    <property type="entry name" value="DNA-DIRECTED RNA POLYMERASE SUBUNIT BETA"/>
    <property type="match status" value="1"/>
</dbReference>
<reference evidence="8" key="1">
    <citation type="submission" date="2017-04" db="EMBL/GenBank/DDBJ databases">
        <title>Population genomics of picophytoplankton unveils novel chromosome hypervariability.</title>
        <authorList>
            <consortium name="DOE Joint Genome Institute"/>
            <person name="Blanc-Mathieu R."/>
            <person name="Krasovec M."/>
            <person name="Hebrard M."/>
            <person name="Yau S."/>
            <person name="Desgranges E."/>
            <person name="Martin J."/>
            <person name="Schackwitz W."/>
            <person name="Kuo A."/>
            <person name="Salin G."/>
            <person name="Donnadieu C."/>
            <person name="Desdevises Y."/>
            <person name="Sanchez-Ferandin S."/>
            <person name="Moreau H."/>
            <person name="Rivals E."/>
            <person name="Grigoriev I.V."/>
            <person name="Grimsley N."/>
            <person name="Eyre-Walker A."/>
            <person name="Piganeau G."/>
        </authorList>
    </citation>
    <scope>NUCLEOTIDE SEQUENCE [LARGE SCALE GENOMIC DNA]</scope>
    <source>
        <strain evidence="8">RCC 1115</strain>
    </source>
</reference>
<dbReference type="InterPro" id="IPR042102">
    <property type="entry name" value="RNA_pol_Rpb1_3_sf"/>
</dbReference>
<name>A0A1Y5IBR2_OSTTA</name>
<dbReference type="Gene3D" id="1.10.274.100">
    <property type="entry name" value="RNA polymerase Rpb1, domain 3"/>
    <property type="match status" value="1"/>
</dbReference>
<dbReference type="GO" id="GO:0003677">
    <property type="term" value="F:DNA binding"/>
    <property type="evidence" value="ECO:0007669"/>
    <property type="project" value="InterPro"/>
</dbReference>
<evidence type="ECO:0000256" key="5">
    <source>
        <dbReference type="ARBA" id="ARBA00023163"/>
    </source>
</evidence>
<evidence type="ECO:0000256" key="4">
    <source>
        <dbReference type="ARBA" id="ARBA00022695"/>
    </source>
</evidence>
<keyword evidence="3" id="KW-0808">Transferase</keyword>